<dbReference type="Proteomes" id="UP000225972">
    <property type="component" value="Unassembled WGS sequence"/>
</dbReference>
<dbReference type="RefSeq" id="WP_099246957.1">
    <property type="nucleotide sequence ID" value="NZ_FXXP01000002.1"/>
</dbReference>
<evidence type="ECO:0008006" key="3">
    <source>
        <dbReference type="Google" id="ProtNLM"/>
    </source>
</evidence>
<proteinExistence type="predicted"/>
<sequence>MIFDDAQFEAFLEDITVPFLIGDVSRWRARIRLPFSLITQSGPVTLTTDDEVKENFALYLKAKEAIHYDLIVRKPVNFETCPDGTVIATYHNEFLYHGLRIRDPYTASALLHPDDGIWRMSSILNALGHHQWTGKHPYLSGEEEK</sequence>
<gene>
    <name evidence="1" type="ORF">TRP8649_03268</name>
</gene>
<reference evidence="2" key="1">
    <citation type="submission" date="2017-05" db="EMBL/GenBank/DDBJ databases">
        <authorList>
            <person name="Rodrigo-Torres L."/>
            <person name="Arahal R. D."/>
            <person name="Lucena T."/>
        </authorList>
    </citation>
    <scope>NUCLEOTIDE SEQUENCE [LARGE SCALE GENOMIC DNA]</scope>
    <source>
        <strain evidence="2">CECT 8649</strain>
    </source>
</reference>
<evidence type="ECO:0000313" key="2">
    <source>
        <dbReference type="Proteomes" id="UP000225972"/>
    </source>
</evidence>
<dbReference type="EMBL" id="FXXP01000002">
    <property type="protein sequence ID" value="SMX29136.1"/>
    <property type="molecule type" value="Genomic_DNA"/>
</dbReference>
<organism evidence="1 2">
    <name type="scientific">Pelagimonas phthalicica</name>
    <dbReference type="NCBI Taxonomy" id="1037362"/>
    <lineage>
        <taxon>Bacteria</taxon>
        <taxon>Pseudomonadati</taxon>
        <taxon>Pseudomonadota</taxon>
        <taxon>Alphaproteobacteria</taxon>
        <taxon>Rhodobacterales</taxon>
        <taxon>Roseobacteraceae</taxon>
        <taxon>Pelagimonas</taxon>
    </lineage>
</organism>
<dbReference type="OrthoDB" id="7651124at2"/>
<evidence type="ECO:0000313" key="1">
    <source>
        <dbReference type="EMBL" id="SMX29136.1"/>
    </source>
</evidence>
<keyword evidence="2" id="KW-1185">Reference proteome</keyword>
<accession>A0A238JH50</accession>
<name>A0A238JH50_9RHOB</name>
<dbReference type="AlphaFoldDB" id="A0A238JH50"/>
<protein>
    <recommendedName>
        <fullName evidence="3">SnoaL-like domain-containing protein</fullName>
    </recommendedName>
</protein>